<name>A0A7J8KBA9_ROUAE</name>
<evidence type="ECO:0000313" key="1">
    <source>
        <dbReference type="EMBL" id="KAF6506145.1"/>
    </source>
</evidence>
<dbReference type="AlphaFoldDB" id="A0A7J8KBA9"/>
<protein>
    <submittedName>
        <fullName evidence="1">Uncharacterized protein</fullName>
    </submittedName>
</protein>
<comment type="caution">
    <text evidence="1">The sequence shown here is derived from an EMBL/GenBank/DDBJ whole genome shotgun (WGS) entry which is preliminary data.</text>
</comment>
<sequence>MRFVLDSCKTSRFLHLPARILKVYIEALKSCHVHCPDGLNNTLLSQDCILENGFHCGNGGRMYISRTGVVVKNLHLLKSSSQISGHILSMTSSNNYKFTSTSSFSYFSSYQIYSLCRIVSLSFQLLISNLVL</sequence>
<dbReference type="EMBL" id="JACASE010000001">
    <property type="protein sequence ID" value="KAF6506145.1"/>
    <property type="molecule type" value="Genomic_DNA"/>
</dbReference>
<accession>A0A7J8KBA9</accession>
<gene>
    <name evidence="1" type="ORF">HJG63_007963</name>
</gene>
<proteinExistence type="predicted"/>
<dbReference type="Proteomes" id="UP000593571">
    <property type="component" value="Unassembled WGS sequence"/>
</dbReference>
<keyword evidence="2" id="KW-1185">Reference proteome</keyword>
<organism evidence="1 2">
    <name type="scientific">Rousettus aegyptiacus</name>
    <name type="common">Egyptian fruit bat</name>
    <name type="synonym">Pteropus aegyptiacus</name>
    <dbReference type="NCBI Taxonomy" id="9407"/>
    <lineage>
        <taxon>Eukaryota</taxon>
        <taxon>Metazoa</taxon>
        <taxon>Chordata</taxon>
        <taxon>Craniata</taxon>
        <taxon>Vertebrata</taxon>
        <taxon>Euteleostomi</taxon>
        <taxon>Mammalia</taxon>
        <taxon>Eutheria</taxon>
        <taxon>Laurasiatheria</taxon>
        <taxon>Chiroptera</taxon>
        <taxon>Yinpterochiroptera</taxon>
        <taxon>Pteropodoidea</taxon>
        <taxon>Pteropodidae</taxon>
        <taxon>Rousettinae</taxon>
        <taxon>Rousettus</taxon>
    </lineage>
</organism>
<evidence type="ECO:0000313" key="2">
    <source>
        <dbReference type="Proteomes" id="UP000593571"/>
    </source>
</evidence>
<reference evidence="1 2" key="1">
    <citation type="journal article" date="2020" name="Nature">
        <title>Six reference-quality genomes reveal evolution of bat adaptations.</title>
        <authorList>
            <person name="Jebb D."/>
            <person name="Huang Z."/>
            <person name="Pippel M."/>
            <person name="Hughes G.M."/>
            <person name="Lavrichenko K."/>
            <person name="Devanna P."/>
            <person name="Winkler S."/>
            <person name="Jermiin L.S."/>
            <person name="Skirmuntt E.C."/>
            <person name="Katzourakis A."/>
            <person name="Burkitt-Gray L."/>
            <person name="Ray D.A."/>
            <person name="Sullivan K.A.M."/>
            <person name="Roscito J.G."/>
            <person name="Kirilenko B.M."/>
            <person name="Davalos L.M."/>
            <person name="Corthals A.P."/>
            <person name="Power M.L."/>
            <person name="Jones G."/>
            <person name="Ransome R.D."/>
            <person name="Dechmann D.K.N."/>
            <person name="Locatelli A.G."/>
            <person name="Puechmaille S.J."/>
            <person name="Fedrigo O."/>
            <person name="Jarvis E.D."/>
            <person name="Hiller M."/>
            <person name="Vernes S.C."/>
            <person name="Myers E.W."/>
            <person name="Teeling E.C."/>
        </authorList>
    </citation>
    <scope>NUCLEOTIDE SEQUENCE [LARGE SCALE GENOMIC DNA]</scope>
    <source>
        <strain evidence="1">MRouAeg1</strain>
        <tissue evidence="1">Muscle</tissue>
    </source>
</reference>